<feature type="compositionally biased region" description="Polar residues" evidence="1">
    <location>
        <begin position="1022"/>
        <end position="1038"/>
    </location>
</feature>
<feature type="compositionally biased region" description="Polar residues" evidence="1">
    <location>
        <begin position="1491"/>
        <end position="1505"/>
    </location>
</feature>
<feature type="compositionally biased region" description="Polar residues" evidence="1">
    <location>
        <begin position="1251"/>
        <end position="1282"/>
    </location>
</feature>
<evidence type="ECO:0000313" key="3">
    <source>
        <dbReference type="Proteomes" id="UP001151582"/>
    </source>
</evidence>
<feature type="region of interest" description="Disordered" evidence="1">
    <location>
        <begin position="301"/>
        <end position="324"/>
    </location>
</feature>
<proteinExistence type="predicted"/>
<feature type="compositionally biased region" description="Low complexity" evidence="1">
    <location>
        <begin position="1509"/>
        <end position="1530"/>
    </location>
</feature>
<feature type="region of interest" description="Disordered" evidence="1">
    <location>
        <begin position="1474"/>
        <end position="1543"/>
    </location>
</feature>
<dbReference type="PANTHER" id="PTHR42064:SF1">
    <property type="entry name" value="YALI0F28677P"/>
    <property type="match status" value="1"/>
</dbReference>
<feature type="compositionally biased region" description="Polar residues" evidence="1">
    <location>
        <begin position="1394"/>
        <end position="1404"/>
    </location>
</feature>
<feature type="compositionally biased region" description="Low complexity" evidence="1">
    <location>
        <begin position="1220"/>
        <end position="1233"/>
    </location>
</feature>
<feature type="region of interest" description="Disordered" evidence="1">
    <location>
        <begin position="937"/>
        <end position="977"/>
    </location>
</feature>
<sequence length="1560" mass="163623">MGQFSAQPFTDLLERHFSFGSAGRDPAPRSSTIRPAHPSSRPILRTRRSRLTADFASEKSQLLKSSLNSSESRSNPSTDSRSTNGPAVLGTKLFESAENALATPPPLSCPASPAFVPGLASYFNPSSEVRQSPGASVPLARSASVRPSVAGSEDRSVGRNTLSQSADAAPCLAESSEPSGAFSAQHDSSSTDWWRHGWLKPGEGKDIGLGGSDATADPFWCGASQAGGDLAFQPYHYHYSFSGFYHYTLVKGDWSSYLGLKLMTLMLSEYLTMFRYSATDAWLREYLTQACMPPTLPEMRPSAWPLSPESDTLQSPDSVSSLLPLTRSDSRDRRVCLTPPAGDGEAVDSLPHRIKPIGLADSKPAVHWDTHKSIRTVTSHPDQPTMDPLQRSPNLVMAFDTFRQQFYLHPAPLHKLRALVEFEQTLVEHMAYRIGAWAAPAVTTTTSCSLAAEYVNAHLPGTDAIVQQLEQCFRYHRPKCFLRDLQLLAMVLPSSLLDFSSAGKAFWDVATALTTLKGEGVAGVVKEGLSLLEAASQSRTMAASHSEGLSPMFRSISRQSSDTGSHLSDSGMLSRTRDDPNDSGGMASAKHLDHHGLIPSSFTLSTSIPLGPQLASPPMLHAHLPAEGSSLSSSFSSPDSTTVSPLLAGQKEGRTGSFGYGSDWSMPVAHVRHDSIGSDHSLRIHSTNGSGRTAARTLSTVPSYQSSGGFSTAAPDQTETSYQLQALRYFSIAAREGNAEAQRELGILYLSLPALSQVSALQDTTTASSEDTDDSMDFDTSEGGVDSALTCCGANGNEAVTGLSKQDQVSALAGKNKPSPPVSLKLTIPQRQLAPHLSRQAPVSAPVVGPSMANRVTLGNDLVGSPRSDTSPCLNAHASPPASHLPVPPMVTPATVTAMSAPTLSSNPMPPPAADEAHCSEAFPKLAQVIESDLNQATQSTAPTRTNSSTESETNQPANGSTSIRPSRSAKPVHGSSGFMSTSSFKSFFSPILSSGSLFSTGKASKGSNRTTKIKISAPQLPDTNTSAETLPNASSSPLVPGPGVRGRSSSMSVTAATGQSPYLPNSTLGSTASLSIADVTPDNEHQLVTEISAYSSPKPAPLYRSASTHGYYRGAGRPARPLSTLGRDAATRPGLFAGSLSGLTSTRESSVTASKDDGTKYNLEHVSSAIYWFQQAADQGDTVASKYLRHRDGPMSLLSNLSNGKSIKGKKRCGNPEMAAAASASAASLAASRHSRRRPLPESTGDGGSMFSSWSLTTTNSHGYPTAWDSATSGRQPSGSAPVTHAKRLGKRRASLFAIPSAASSNSSLSSMSSLAMQWPATAAPPASTSVNVSASSVAHASPEPLPVAASVLPPVEPAVVARPATTRTVITTPPSLSTFTFSVDVAGHMASTKETQLAATQESPSRHRSPSNSPRTQTSSTKPVAPNTPGMSKSQRMASYGSTAGKVLASSMTSSPAASPVVRAETVNLPAGTNGLASPQMSPPRCSSPAPSTVSAIASQHSPSKVPRSTPQAPSPSSASVPSHSALPTEPGNARFAANSRDCTELRSGFHSKQTLAQ</sequence>
<feature type="compositionally biased region" description="Low complexity" evidence="1">
    <location>
        <begin position="946"/>
        <end position="955"/>
    </location>
</feature>
<feature type="region of interest" description="Disordered" evidence="1">
    <location>
        <begin position="1200"/>
        <end position="1288"/>
    </location>
</feature>
<reference evidence="2" key="1">
    <citation type="submission" date="2022-07" db="EMBL/GenBank/DDBJ databases">
        <title>Phylogenomic reconstructions and comparative analyses of Kickxellomycotina fungi.</title>
        <authorList>
            <person name="Reynolds N.K."/>
            <person name="Stajich J.E."/>
            <person name="Barry K."/>
            <person name="Grigoriev I.V."/>
            <person name="Crous P."/>
            <person name="Smith M.E."/>
        </authorList>
    </citation>
    <scope>NUCLEOTIDE SEQUENCE</scope>
    <source>
        <strain evidence="2">RSA 567</strain>
    </source>
</reference>
<feature type="compositionally biased region" description="Low complexity" evidence="1">
    <location>
        <begin position="58"/>
        <end position="83"/>
    </location>
</feature>
<feature type="compositionally biased region" description="Polar residues" evidence="1">
    <location>
        <begin position="956"/>
        <end position="966"/>
    </location>
</feature>
<evidence type="ECO:0000313" key="2">
    <source>
        <dbReference type="EMBL" id="KAJ1979716.1"/>
    </source>
</evidence>
<feature type="compositionally biased region" description="Low complexity" evidence="1">
    <location>
        <begin position="629"/>
        <end position="644"/>
    </location>
</feature>
<gene>
    <name evidence="2" type="ORF">H4R34_002725</name>
</gene>
<comment type="caution">
    <text evidence="2">The sequence shown here is derived from an EMBL/GenBank/DDBJ whole genome shotgun (WGS) entry which is preliminary data.</text>
</comment>
<dbReference type="OrthoDB" id="5600080at2759"/>
<feature type="compositionally biased region" description="Polar residues" evidence="1">
    <location>
        <begin position="556"/>
        <end position="573"/>
    </location>
</feature>
<feature type="region of interest" description="Disordered" evidence="1">
    <location>
        <begin position="862"/>
        <end position="887"/>
    </location>
</feature>
<feature type="region of interest" description="Disordered" evidence="1">
    <location>
        <begin position="1394"/>
        <end position="1441"/>
    </location>
</feature>
<feature type="region of interest" description="Disordered" evidence="1">
    <location>
        <begin position="763"/>
        <end position="782"/>
    </location>
</feature>
<dbReference type="PANTHER" id="PTHR42064">
    <property type="entry name" value="YALI0F28677P"/>
    <property type="match status" value="1"/>
</dbReference>
<feature type="compositionally biased region" description="Polar residues" evidence="1">
    <location>
        <begin position="999"/>
        <end position="1011"/>
    </location>
</feature>
<protein>
    <submittedName>
        <fullName evidence="2">Uncharacterized protein</fullName>
    </submittedName>
</protein>
<feature type="region of interest" description="Disordered" evidence="1">
    <location>
        <begin position="999"/>
        <end position="1051"/>
    </location>
</feature>
<feature type="compositionally biased region" description="Polar residues" evidence="1">
    <location>
        <begin position="309"/>
        <end position="323"/>
    </location>
</feature>
<dbReference type="Proteomes" id="UP001151582">
    <property type="component" value="Unassembled WGS sequence"/>
</dbReference>
<keyword evidence="3" id="KW-1185">Reference proteome</keyword>
<accession>A0A9W8B8A5</accession>
<feature type="region of interest" description="Disordered" evidence="1">
    <location>
        <begin position="126"/>
        <end position="191"/>
    </location>
</feature>
<feature type="region of interest" description="Disordered" evidence="1">
    <location>
        <begin position="619"/>
        <end position="650"/>
    </location>
</feature>
<evidence type="ECO:0000256" key="1">
    <source>
        <dbReference type="SAM" id="MobiDB-lite"/>
    </source>
</evidence>
<feature type="region of interest" description="Disordered" evidence="1">
    <location>
        <begin position="19"/>
        <end position="87"/>
    </location>
</feature>
<feature type="region of interest" description="Disordered" evidence="1">
    <location>
        <begin position="556"/>
        <end position="591"/>
    </location>
</feature>
<organism evidence="2 3">
    <name type="scientific">Dimargaris verticillata</name>
    <dbReference type="NCBI Taxonomy" id="2761393"/>
    <lineage>
        <taxon>Eukaryota</taxon>
        <taxon>Fungi</taxon>
        <taxon>Fungi incertae sedis</taxon>
        <taxon>Zoopagomycota</taxon>
        <taxon>Kickxellomycotina</taxon>
        <taxon>Dimargaritomycetes</taxon>
        <taxon>Dimargaritales</taxon>
        <taxon>Dimargaritaceae</taxon>
        <taxon>Dimargaris</taxon>
    </lineage>
</organism>
<feature type="compositionally biased region" description="Acidic residues" evidence="1">
    <location>
        <begin position="770"/>
        <end position="780"/>
    </location>
</feature>
<name>A0A9W8B8A5_9FUNG</name>
<feature type="compositionally biased region" description="Polar residues" evidence="1">
    <location>
        <begin position="1431"/>
        <end position="1441"/>
    </location>
</feature>
<dbReference type="EMBL" id="JANBQB010000205">
    <property type="protein sequence ID" value="KAJ1979716.1"/>
    <property type="molecule type" value="Genomic_DNA"/>
</dbReference>